<dbReference type="Proteomes" id="UP000218615">
    <property type="component" value="Unassembled WGS sequence"/>
</dbReference>
<evidence type="ECO:0000256" key="2">
    <source>
        <dbReference type="ARBA" id="ARBA00022649"/>
    </source>
</evidence>
<protein>
    <submittedName>
        <fullName evidence="5">Uncharacterized protein</fullName>
    </submittedName>
</protein>
<evidence type="ECO:0000256" key="1">
    <source>
        <dbReference type="ARBA" id="ARBA00022553"/>
    </source>
</evidence>
<evidence type="ECO:0000256" key="4">
    <source>
        <dbReference type="ARBA" id="ARBA00022801"/>
    </source>
</evidence>
<name>A0A284VIH4_9EURY</name>
<evidence type="ECO:0000313" key="5">
    <source>
        <dbReference type="EMBL" id="SNQ59075.1"/>
    </source>
</evidence>
<keyword evidence="6" id="KW-1185">Reference proteome</keyword>
<organism evidence="5 6">
    <name type="scientific">Candidatus Methanoperedens nitratireducens</name>
    <dbReference type="NCBI Taxonomy" id="1392998"/>
    <lineage>
        <taxon>Archaea</taxon>
        <taxon>Methanobacteriati</taxon>
        <taxon>Methanobacteriota</taxon>
        <taxon>Stenosarchaea group</taxon>
        <taxon>Methanomicrobia</taxon>
        <taxon>Methanosarcinales</taxon>
        <taxon>ANME-2 cluster</taxon>
        <taxon>Candidatus Methanoperedentaceae</taxon>
        <taxon>Candidatus Methanoperedens</taxon>
    </lineage>
</organism>
<sequence>MWKDDSVRMHHMLDAAREAMSFAQNKSRKSLDTDRKLVLALIKSIEIIGEAAANVTKESQNKYSHIP</sequence>
<dbReference type="AlphaFoldDB" id="A0A284VIH4"/>
<accession>A0A284VIH4</accession>
<keyword evidence="1" id="KW-0597">Phosphoprotein</keyword>
<dbReference type="EMBL" id="FZMP01000009">
    <property type="protein sequence ID" value="SNQ59075.1"/>
    <property type="molecule type" value="Genomic_DNA"/>
</dbReference>
<dbReference type="InterPro" id="IPR008201">
    <property type="entry name" value="HepT-like"/>
</dbReference>
<dbReference type="Pfam" id="PF01934">
    <property type="entry name" value="HepT-like"/>
    <property type="match status" value="1"/>
</dbReference>
<evidence type="ECO:0000256" key="3">
    <source>
        <dbReference type="ARBA" id="ARBA00022722"/>
    </source>
</evidence>
<proteinExistence type="predicted"/>
<keyword evidence="3" id="KW-0540">Nuclease</keyword>
<dbReference type="GO" id="GO:0110001">
    <property type="term" value="C:toxin-antitoxin complex"/>
    <property type="evidence" value="ECO:0007669"/>
    <property type="project" value="InterPro"/>
</dbReference>
<keyword evidence="4" id="KW-0378">Hydrolase</keyword>
<dbReference type="GO" id="GO:0004540">
    <property type="term" value="F:RNA nuclease activity"/>
    <property type="evidence" value="ECO:0007669"/>
    <property type="project" value="InterPro"/>
</dbReference>
<keyword evidence="2" id="KW-1277">Toxin-antitoxin system</keyword>
<evidence type="ECO:0000313" key="6">
    <source>
        <dbReference type="Proteomes" id="UP000218615"/>
    </source>
</evidence>
<reference evidence="6" key="1">
    <citation type="submission" date="2017-06" db="EMBL/GenBank/DDBJ databases">
        <authorList>
            <person name="Cremers G."/>
        </authorList>
    </citation>
    <scope>NUCLEOTIDE SEQUENCE [LARGE SCALE GENOMIC DNA]</scope>
</reference>
<gene>
    <name evidence="5" type="ORF">MNV_1060013</name>
</gene>
<dbReference type="GO" id="GO:0016787">
    <property type="term" value="F:hydrolase activity"/>
    <property type="evidence" value="ECO:0007669"/>
    <property type="project" value="UniProtKB-KW"/>
</dbReference>